<protein>
    <submittedName>
        <fullName evidence="2">Uncharacterized protein</fullName>
    </submittedName>
</protein>
<dbReference type="AlphaFoldDB" id="A0A6A1VTJ5"/>
<comment type="caution">
    <text evidence="2">The sequence shown here is derived from an EMBL/GenBank/DDBJ whole genome shotgun (WGS) entry which is preliminary data.</text>
</comment>
<name>A0A6A1VTJ5_9ROSI</name>
<keyword evidence="3" id="KW-1185">Reference proteome</keyword>
<dbReference type="EMBL" id="RXIC02000022">
    <property type="protein sequence ID" value="KAB1216015.1"/>
    <property type="molecule type" value="Genomic_DNA"/>
</dbReference>
<organism evidence="2 3">
    <name type="scientific">Morella rubra</name>
    <name type="common">Chinese bayberry</name>
    <dbReference type="NCBI Taxonomy" id="262757"/>
    <lineage>
        <taxon>Eukaryota</taxon>
        <taxon>Viridiplantae</taxon>
        <taxon>Streptophyta</taxon>
        <taxon>Embryophyta</taxon>
        <taxon>Tracheophyta</taxon>
        <taxon>Spermatophyta</taxon>
        <taxon>Magnoliopsida</taxon>
        <taxon>eudicotyledons</taxon>
        <taxon>Gunneridae</taxon>
        <taxon>Pentapetalae</taxon>
        <taxon>rosids</taxon>
        <taxon>fabids</taxon>
        <taxon>Fagales</taxon>
        <taxon>Myricaceae</taxon>
        <taxon>Morella</taxon>
    </lineage>
</organism>
<dbReference type="OrthoDB" id="1683089at2759"/>
<proteinExistence type="predicted"/>
<sequence>MVAAHRGKEIIVIYVVGFEAVPVFDTVDDVDEEQDVNMSPSSLDIGGPFFELGGHSFEVGGPSGTSYEDTEAADVEAEHLTIDRLLVTPPPLPDGKDDSEKDDGYMSDMIPSDILVSPPHSDYEAGEPSRFAPEFIERGLGSVTPVKG</sequence>
<gene>
    <name evidence="2" type="ORF">CJ030_MR4G023700</name>
</gene>
<feature type="compositionally biased region" description="Basic and acidic residues" evidence="1">
    <location>
        <begin position="94"/>
        <end position="104"/>
    </location>
</feature>
<accession>A0A6A1VTJ5</accession>
<evidence type="ECO:0000313" key="3">
    <source>
        <dbReference type="Proteomes" id="UP000516437"/>
    </source>
</evidence>
<evidence type="ECO:0000313" key="2">
    <source>
        <dbReference type="EMBL" id="KAB1216015.1"/>
    </source>
</evidence>
<evidence type="ECO:0000256" key="1">
    <source>
        <dbReference type="SAM" id="MobiDB-lite"/>
    </source>
</evidence>
<reference evidence="2 3" key="1">
    <citation type="journal article" date="2019" name="Plant Biotechnol. J.">
        <title>The red bayberry genome and genetic basis of sex determination.</title>
        <authorList>
            <person name="Jia H.M."/>
            <person name="Jia H.J."/>
            <person name="Cai Q.L."/>
            <person name="Wang Y."/>
            <person name="Zhao H.B."/>
            <person name="Yang W.F."/>
            <person name="Wang G.Y."/>
            <person name="Li Y.H."/>
            <person name="Zhan D.L."/>
            <person name="Shen Y.T."/>
            <person name="Niu Q.F."/>
            <person name="Chang L."/>
            <person name="Qiu J."/>
            <person name="Zhao L."/>
            <person name="Xie H.B."/>
            <person name="Fu W.Y."/>
            <person name="Jin J."/>
            <person name="Li X.W."/>
            <person name="Jiao Y."/>
            <person name="Zhou C.C."/>
            <person name="Tu T."/>
            <person name="Chai C.Y."/>
            <person name="Gao J.L."/>
            <person name="Fan L.J."/>
            <person name="van de Weg E."/>
            <person name="Wang J.Y."/>
            <person name="Gao Z.S."/>
        </authorList>
    </citation>
    <scope>NUCLEOTIDE SEQUENCE [LARGE SCALE GENOMIC DNA]</scope>
    <source>
        <tissue evidence="2">Leaves</tissue>
    </source>
</reference>
<feature type="region of interest" description="Disordered" evidence="1">
    <location>
        <begin position="86"/>
        <end position="127"/>
    </location>
</feature>
<dbReference type="Proteomes" id="UP000516437">
    <property type="component" value="Chromosome 4"/>
</dbReference>